<evidence type="ECO:0000313" key="3">
    <source>
        <dbReference type="EMBL" id="RLL40357.1"/>
    </source>
</evidence>
<dbReference type="PANTHER" id="PTHR30619:SF7">
    <property type="entry name" value="BETA-LACTAMASE DOMAIN PROTEIN"/>
    <property type="match status" value="1"/>
</dbReference>
<organism evidence="3 4">
    <name type="scientific">Oceanobacillus piezotolerans</name>
    <dbReference type="NCBI Taxonomy" id="2448030"/>
    <lineage>
        <taxon>Bacteria</taxon>
        <taxon>Bacillati</taxon>
        <taxon>Bacillota</taxon>
        <taxon>Bacilli</taxon>
        <taxon>Bacillales</taxon>
        <taxon>Bacillaceae</taxon>
        <taxon>Oceanobacillus</taxon>
    </lineage>
</organism>
<dbReference type="SMART" id="SM00849">
    <property type="entry name" value="Lactamase_B"/>
    <property type="match status" value="1"/>
</dbReference>
<reference evidence="3 4" key="1">
    <citation type="submission" date="2018-10" db="EMBL/GenBank/DDBJ databases">
        <title>Oceanobacillus sp. YLB-02 draft genome.</title>
        <authorList>
            <person name="Yu L."/>
        </authorList>
    </citation>
    <scope>NUCLEOTIDE SEQUENCE [LARGE SCALE GENOMIC DNA]</scope>
    <source>
        <strain evidence="3 4">YLB-02</strain>
    </source>
</reference>
<feature type="domain" description="Metallo-beta-lactamase" evidence="2">
    <location>
        <begin position="37"/>
        <end position="227"/>
    </location>
</feature>
<dbReference type="AlphaFoldDB" id="A0A498D4B3"/>
<name>A0A498D4B3_9BACI</name>
<dbReference type="Proteomes" id="UP000270219">
    <property type="component" value="Unassembled WGS sequence"/>
</dbReference>
<keyword evidence="3" id="KW-0378">Hydrolase</keyword>
<dbReference type="RefSeq" id="WP_121525019.1">
    <property type="nucleotide sequence ID" value="NZ_RCHR01000012.1"/>
</dbReference>
<dbReference type="Gene3D" id="3.60.15.10">
    <property type="entry name" value="Ribonuclease Z/Hydroxyacylglutathione hydrolase-like"/>
    <property type="match status" value="1"/>
</dbReference>
<dbReference type="CDD" id="cd07731">
    <property type="entry name" value="ComA-like_MBL-fold"/>
    <property type="match status" value="1"/>
</dbReference>
<evidence type="ECO:0000259" key="2">
    <source>
        <dbReference type="SMART" id="SM00849"/>
    </source>
</evidence>
<keyword evidence="1" id="KW-0732">Signal</keyword>
<protein>
    <submittedName>
        <fullName evidence="3">MBL fold metallo-hydrolase</fullName>
    </submittedName>
</protein>
<dbReference type="InterPro" id="IPR035681">
    <property type="entry name" value="ComA-like_MBL"/>
</dbReference>
<dbReference type="PANTHER" id="PTHR30619">
    <property type="entry name" value="DNA INTERNALIZATION/COMPETENCE PROTEIN COMEC/REC2"/>
    <property type="match status" value="1"/>
</dbReference>
<dbReference type="EMBL" id="RCHR01000012">
    <property type="protein sequence ID" value="RLL40357.1"/>
    <property type="molecule type" value="Genomic_DNA"/>
</dbReference>
<keyword evidence="4" id="KW-1185">Reference proteome</keyword>
<dbReference type="Pfam" id="PF00753">
    <property type="entry name" value="Lactamase_B"/>
    <property type="match status" value="1"/>
</dbReference>
<dbReference type="SUPFAM" id="SSF56281">
    <property type="entry name" value="Metallo-hydrolase/oxidoreductase"/>
    <property type="match status" value="1"/>
</dbReference>
<evidence type="ECO:0000256" key="1">
    <source>
        <dbReference type="SAM" id="SignalP"/>
    </source>
</evidence>
<accession>A0A498D4B3</accession>
<dbReference type="GO" id="GO:0016787">
    <property type="term" value="F:hydrolase activity"/>
    <property type="evidence" value="ECO:0007669"/>
    <property type="project" value="UniProtKB-KW"/>
</dbReference>
<dbReference type="InterPro" id="IPR052159">
    <property type="entry name" value="Competence_DNA_uptake"/>
</dbReference>
<feature type="chain" id="PRO_5019796407" evidence="1">
    <location>
        <begin position="23"/>
        <end position="286"/>
    </location>
</feature>
<comment type="caution">
    <text evidence="3">The sequence shown here is derived from an EMBL/GenBank/DDBJ whole genome shotgun (WGS) entry which is preliminary data.</text>
</comment>
<proteinExistence type="predicted"/>
<evidence type="ECO:0000313" key="4">
    <source>
        <dbReference type="Proteomes" id="UP000270219"/>
    </source>
</evidence>
<dbReference type="InterPro" id="IPR001279">
    <property type="entry name" value="Metallo-B-lactamas"/>
</dbReference>
<dbReference type="OrthoDB" id="9761531at2"/>
<gene>
    <name evidence="3" type="ORF">D8M04_19150</name>
</gene>
<feature type="signal peptide" evidence="1">
    <location>
        <begin position="1"/>
        <end position="22"/>
    </location>
</feature>
<dbReference type="InterPro" id="IPR036866">
    <property type="entry name" value="RibonucZ/Hydroxyglut_hydro"/>
</dbReference>
<sequence length="286" mass="32405">MMKKVYLSFLIFIIFFPITAHAEKESGMNVHFIDVGQGDSILIETPSDKTILIDAGPPEAGEKVVTYLKEKHIKEIDLLIATHPDYDHIGGLPKVMREFKVKQILDTGKFHLTKSFANYMKEIRKQDIPTAIAKKNQTIRLDTKVKIKVLNAHGKNKNNNQSSIALKISYKEVDFMLMSDVEIEQEVEIMNNNIEAEVVKVAHHGSDTSTSFPFLRTVKPQIAILTYSVNNHYGHPVERVIENLDRIDALIYSTASYGDIVINTDGEHLIVLPKRQPTDNLIEKRA</sequence>